<evidence type="ECO:0008006" key="4">
    <source>
        <dbReference type="Google" id="ProtNLM"/>
    </source>
</evidence>
<protein>
    <recommendedName>
        <fullName evidence="4">Prevent-host-death family protein</fullName>
    </recommendedName>
</protein>
<keyword evidence="3" id="KW-1185">Reference proteome</keyword>
<evidence type="ECO:0000313" key="2">
    <source>
        <dbReference type="EMBL" id="MFD2417097.1"/>
    </source>
</evidence>
<evidence type="ECO:0000313" key="3">
    <source>
        <dbReference type="Proteomes" id="UP001597417"/>
    </source>
</evidence>
<feature type="region of interest" description="Disordered" evidence="1">
    <location>
        <begin position="24"/>
        <end position="47"/>
    </location>
</feature>
<feature type="compositionally biased region" description="Basic and acidic residues" evidence="1">
    <location>
        <begin position="30"/>
        <end position="47"/>
    </location>
</feature>
<accession>A0ABW5FTJ8</accession>
<reference evidence="3" key="1">
    <citation type="journal article" date="2019" name="Int. J. Syst. Evol. Microbiol.">
        <title>The Global Catalogue of Microorganisms (GCM) 10K type strain sequencing project: providing services to taxonomists for standard genome sequencing and annotation.</title>
        <authorList>
            <consortium name="The Broad Institute Genomics Platform"/>
            <consortium name="The Broad Institute Genome Sequencing Center for Infectious Disease"/>
            <person name="Wu L."/>
            <person name="Ma J."/>
        </authorList>
    </citation>
    <scope>NUCLEOTIDE SEQUENCE [LARGE SCALE GENOMIC DNA]</scope>
    <source>
        <strain evidence="3">CGMCC 4.7645</strain>
    </source>
</reference>
<dbReference type="EMBL" id="JBHUKR010000006">
    <property type="protein sequence ID" value="MFD2417097.1"/>
    <property type="molecule type" value="Genomic_DNA"/>
</dbReference>
<sequence>MRAMTVRDVSIVSRVDLIRAFAQDDDEPLDEVREDGTPVPEDLEHQR</sequence>
<proteinExistence type="predicted"/>
<evidence type="ECO:0000256" key="1">
    <source>
        <dbReference type="SAM" id="MobiDB-lite"/>
    </source>
</evidence>
<dbReference type="RefSeq" id="WP_378264484.1">
    <property type="nucleotide sequence ID" value="NZ_JBHUKR010000006.1"/>
</dbReference>
<dbReference type="Proteomes" id="UP001597417">
    <property type="component" value="Unassembled WGS sequence"/>
</dbReference>
<name>A0ABW5FTJ8_9PSEU</name>
<organism evidence="2 3">
    <name type="scientific">Amycolatopsis pigmentata</name>
    <dbReference type="NCBI Taxonomy" id="450801"/>
    <lineage>
        <taxon>Bacteria</taxon>
        <taxon>Bacillati</taxon>
        <taxon>Actinomycetota</taxon>
        <taxon>Actinomycetes</taxon>
        <taxon>Pseudonocardiales</taxon>
        <taxon>Pseudonocardiaceae</taxon>
        <taxon>Amycolatopsis</taxon>
    </lineage>
</organism>
<comment type="caution">
    <text evidence="2">The sequence shown here is derived from an EMBL/GenBank/DDBJ whole genome shotgun (WGS) entry which is preliminary data.</text>
</comment>
<gene>
    <name evidence="2" type="ORF">ACFSXZ_12260</name>
</gene>